<dbReference type="InterPro" id="IPR020103">
    <property type="entry name" value="PsdUridine_synth_cat_dom_sf"/>
</dbReference>
<dbReference type="Gene3D" id="3.30.70.580">
    <property type="entry name" value="Pseudouridine synthase I, catalytic domain, N-terminal subdomain"/>
    <property type="match status" value="1"/>
</dbReference>
<gene>
    <name evidence="6" type="ORF">RDB_LOCUS70274</name>
</gene>
<evidence type="ECO:0000259" key="5">
    <source>
        <dbReference type="Pfam" id="PF01416"/>
    </source>
</evidence>
<dbReference type="Proteomes" id="UP000663827">
    <property type="component" value="Unassembled WGS sequence"/>
</dbReference>
<dbReference type="GO" id="GO:0031119">
    <property type="term" value="P:tRNA pseudouridine synthesis"/>
    <property type="evidence" value="ECO:0007669"/>
    <property type="project" value="TreeGrafter"/>
</dbReference>
<dbReference type="PANTHER" id="PTHR11142:SF5">
    <property type="entry name" value="TRNA PSEUDOURIDINE(38_39) SYNTHASE"/>
    <property type="match status" value="1"/>
</dbReference>
<dbReference type="InterPro" id="IPR001406">
    <property type="entry name" value="PsdUridine_synth_TruA"/>
</dbReference>
<dbReference type="EMBL" id="CAJNJQ010001408">
    <property type="protein sequence ID" value="CAE7137524.1"/>
    <property type="molecule type" value="Genomic_DNA"/>
</dbReference>
<evidence type="ECO:0000313" key="6">
    <source>
        <dbReference type="EMBL" id="CAE7137524.1"/>
    </source>
</evidence>
<feature type="region of interest" description="Disordered" evidence="4">
    <location>
        <begin position="614"/>
        <end position="640"/>
    </location>
</feature>
<dbReference type="GO" id="GO:0009982">
    <property type="term" value="F:pseudouridine synthase activity"/>
    <property type="evidence" value="ECO:0007669"/>
    <property type="project" value="InterPro"/>
</dbReference>
<dbReference type="SUPFAM" id="SSF55120">
    <property type="entry name" value="Pseudouridine synthase"/>
    <property type="match status" value="1"/>
</dbReference>
<dbReference type="GO" id="GO:0005634">
    <property type="term" value="C:nucleus"/>
    <property type="evidence" value="ECO:0007669"/>
    <property type="project" value="TreeGrafter"/>
</dbReference>
<dbReference type="InterPro" id="IPR020094">
    <property type="entry name" value="TruA/RsuA/RluB/E/F_N"/>
</dbReference>
<comment type="caution">
    <text evidence="6">The sequence shown here is derived from an EMBL/GenBank/DDBJ whole genome shotgun (WGS) entry which is preliminary data.</text>
</comment>
<dbReference type="GO" id="GO:1990481">
    <property type="term" value="P:mRNA pseudouridine synthesis"/>
    <property type="evidence" value="ECO:0007669"/>
    <property type="project" value="TreeGrafter"/>
</dbReference>
<reference evidence="6" key="1">
    <citation type="submission" date="2021-01" db="EMBL/GenBank/DDBJ databases">
        <authorList>
            <person name="Kaushik A."/>
        </authorList>
    </citation>
    <scope>NUCLEOTIDE SEQUENCE</scope>
    <source>
        <strain evidence="6">AG5</strain>
    </source>
</reference>
<dbReference type="PANTHER" id="PTHR11142">
    <property type="entry name" value="PSEUDOURIDYLATE SYNTHASE"/>
    <property type="match status" value="1"/>
</dbReference>
<feature type="domain" description="Pseudouridine synthase I TruA alpha/beta" evidence="5">
    <location>
        <begin position="380"/>
        <end position="512"/>
    </location>
</feature>
<dbReference type="InterPro" id="IPR020095">
    <property type="entry name" value="PsdUridine_synth_TruA_C"/>
</dbReference>
<organism evidence="6 7">
    <name type="scientific">Rhizoctonia solani</name>
    <dbReference type="NCBI Taxonomy" id="456999"/>
    <lineage>
        <taxon>Eukaryota</taxon>
        <taxon>Fungi</taxon>
        <taxon>Dikarya</taxon>
        <taxon>Basidiomycota</taxon>
        <taxon>Agaricomycotina</taxon>
        <taxon>Agaricomycetes</taxon>
        <taxon>Cantharellales</taxon>
        <taxon>Ceratobasidiaceae</taxon>
        <taxon>Rhizoctonia</taxon>
    </lineage>
</organism>
<evidence type="ECO:0000256" key="2">
    <source>
        <dbReference type="ARBA" id="ARBA00022694"/>
    </source>
</evidence>
<evidence type="ECO:0000256" key="4">
    <source>
        <dbReference type="SAM" id="MobiDB-lite"/>
    </source>
</evidence>
<protein>
    <recommendedName>
        <fullName evidence="5">Pseudouridine synthase I TruA alpha/beta domain-containing protein</fullName>
    </recommendedName>
</protein>
<feature type="compositionally biased region" description="Basic and acidic residues" evidence="4">
    <location>
        <begin position="628"/>
        <end position="640"/>
    </location>
</feature>
<accession>A0A8H3E0U2</accession>
<dbReference type="Gene3D" id="3.30.70.660">
    <property type="entry name" value="Pseudouridine synthase I, catalytic domain, C-terminal subdomain"/>
    <property type="match status" value="1"/>
</dbReference>
<proteinExistence type="inferred from homology"/>
<evidence type="ECO:0000256" key="1">
    <source>
        <dbReference type="ARBA" id="ARBA00009375"/>
    </source>
</evidence>
<dbReference type="Pfam" id="PF01416">
    <property type="entry name" value="PseudoU_synth_1"/>
    <property type="match status" value="1"/>
</dbReference>
<feature type="non-terminal residue" evidence="6">
    <location>
        <position position="1"/>
    </location>
</feature>
<name>A0A8H3E0U2_9AGAM</name>
<evidence type="ECO:0000313" key="7">
    <source>
        <dbReference type="Proteomes" id="UP000663827"/>
    </source>
</evidence>
<comment type="similarity">
    <text evidence="1">Belongs to the tRNA pseudouridine synthase TruA family.</text>
</comment>
<sequence length="640" mass="70487">REPKGVEVEIRNYDNHRIGHEGPSADQATGASAPIFQSPPTCCHCRGRLSCLIRSVPRAGVSPRIPLEYRMQSVARRVREHKMASPKSKLEDLSKEQLIARIYELERQLPPQSRRPQTVQNPFPFSQHPTRKIALKFSYAGWHYNGLAAQSQPTPLPTVEQVLFDALVNTRLVDPEKGMEGCGWSRCGRTDRGVSSAGQVVSLRVRSAIGAGSVRKKNESVFDQDSTLAGLDAGSTLKTVELPALDSASAPDTSLPPAPTASSPVPEGESNQATKVTKPELAYIHMLNRVLPPTIRVLAWSPVADDFDARFSCQWRHYKYFFSKGGRALDGLAGAGVGRIINGQEGAGEEQGGASRVEGNGEIGGGASGTGLDIIAMSDAAARLIGEHDFRNFCKLDPSKQIDNFNRRVLGAWIERVEDDCEGRELGSDGVGVGEELYVFNLKGTAFLWHQVRCIMAILFLVGQRLEHPSIIDQLLHTSHSSSKAIISAPIESKPNYTLADSLPLVLWGCGYKPEDVTWQTDPVAQTKQGVAQDREKTNNFWFNMYSIWTHDRIQTTMQLYFLRAAERFYPAPSAMADRGLVRLNTGGGVYRHSTRYVSINDLDRGERAEVANAKWRHGASGQRRIAKQTEAKSKNTSDD</sequence>
<feature type="region of interest" description="Disordered" evidence="4">
    <location>
        <begin position="247"/>
        <end position="273"/>
    </location>
</feature>
<evidence type="ECO:0000256" key="3">
    <source>
        <dbReference type="ARBA" id="ARBA00023235"/>
    </source>
</evidence>
<dbReference type="InterPro" id="IPR020097">
    <property type="entry name" value="PsdUridine_synth_TruA_a/b_dom"/>
</dbReference>
<dbReference type="GO" id="GO:0005737">
    <property type="term" value="C:cytoplasm"/>
    <property type="evidence" value="ECO:0007669"/>
    <property type="project" value="TreeGrafter"/>
</dbReference>
<dbReference type="GO" id="GO:0003723">
    <property type="term" value="F:RNA binding"/>
    <property type="evidence" value="ECO:0007669"/>
    <property type="project" value="InterPro"/>
</dbReference>
<keyword evidence="2" id="KW-0819">tRNA processing</keyword>
<keyword evidence="3" id="KW-0413">Isomerase</keyword>
<dbReference type="AlphaFoldDB" id="A0A8H3E0U2"/>